<proteinExistence type="predicted"/>
<feature type="domain" description="Carbohydrate kinase PfkB" evidence="3">
    <location>
        <begin position="287"/>
        <end position="332"/>
    </location>
</feature>
<evidence type="ECO:0000313" key="5">
    <source>
        <dbReference type="Proteomes" id="UP000695562"/>
    </source>
</evidence>
<dbReference type="Proteomes" id="UP000695562">
    <property type="component" value="Unassembled WGS sequence"/>
</dbReference>
<dbReference type="GO" id="GO:0016301">
    <property type="term" value="F:kinase activity"/>
    <property type="evidence" value="ECO:0007669"/>
    <property type="project" value="UniProtKB-KW"/>
</dbReference>
<evidence type="ECO:0000256" key="2">
    <source>
        <dbReference type="ARBA" id="ARBA00022777"/>
    </source>
</evidence>
<gene>
    <name evidence="4" type="ORF">CYY_003978</name>
</gene>
<evidence type="ECO:0000259" key="3">
    <source>
        <dbReference type="Pfam" id="PF00294"/>
    </source>
</evidence>
<organism evidence="4 5">
    <name type="scientific">Polysphondylium violaceum</name>
    <dbReference type="NCBI Taxonomy" id="133409"/>
    <lineage>
        <taxon>Eukaryota</taxon>
        <taxon>Amoebozoa</taxon>
        <taxon>Evosea</taxon>
        <taxon>Eumycetozoa</taxon>
        <taxon>Dictyostelia</taxon>
        <taxon>Dictyosteliales</taxon>
        <taxon>Dictyosteliaceae</taxon>
        <taxon>Polysphondylium</taxon>
    </lineage>
</organism>
<dbReference type="OrthoDB" id="204058at2759"/>
<dbReference type="InterPro" id="IPR002173">
    <property type="entry name" value="Carboh/pur_kinase_PfkB_CS"/>
</dbReference>
<dbReference type="Gene3D" id="3.40.1190.20">
    <property type="match status" value="1"/>
</dbReference>
<dbReference type="EMBL" id="AJWJ01000133">
    <property type="protein sequence ID" value="KAF2074701.1"/>
    <property type="molecule type" value="Genomic_DNA"/>
</dbReference>
<accession>A0A8J4UTE7</accession>
<dbReference type="AlphaFoldDB" id="A0A8J4UTE7"/>
<evidence type="ECO:0000313" key="4">
    <source>
        <dbReference type="EMBL" id="KAF2074701.1"/>
    </source>
</evidence>
<keyword evidence="1" id="KW-0808">Transferase</keyword>
<keyword evidence="2" id="KW-0418">Kinase</keyword>
<keyword evidence="5" id="KW-1185">Reference proteome</keyword>
<sequence>MSTTTPVVVQIFGTVCLDKVRIIDEFPKVLGTFTTVSKEINTLGGEATNSFVILSDWIKELVNGKQQQQQLSLENVILISSPLVNDITGQLIKKRLESYPNKYLTIVEPSDDCILKITNTTDLYICNLKERTMFGIGFIEMDQYLYDNRDQFLKNIKFGPEYWISLDFNTPLISKVIMDKAIETKTNLYVMDQELFLNDSHHNQENIQEMNIVYQTSTDFFGNKGDRESILQSVRQWLDNGNQKHCFIIVTDSKNGYAIGGQLYNKEKKQKEFIQVQWRESITLDPSLVQDTTGAGDSFRAGFLYSFILNQSSLNDSLLFASISGAFNCRYLTGCDKHPTLQEINEKLNQLANNK</sequence>
<evidence type="ECO:0000256" key="1">
    <source>
        <dbReference type="ARBA" id="ARBA00022679"/>
    </source>
</evidence>
<dbReference type="InterPro" id="IPR011611">
    <property type="entry name" value="PfkB_dom"/>
</dbReference>
<dbReference type="Pfam" id="PF00294">
    <property type="entry name" value="PfkB"/>
    <property type="match status" value="1"/>
</dbReference>
<dbReference type="SUPFAM" id="SSF53613">
    <property type="entry name" value="Ribokinase-like"/>
    <property type="match status" value="1"/>
</dbReference>
<dbReference type="InterPro" id="IPR029056">
    <property type="entry name" value="Ribokinase-like"/>
</dbReference>
<reference evidence="4" key="1">
    <citation type="submission" date="2020-01" db="EMBL/GenBank/DDBJ databases">
        <title>Development of genomics and gene disruption for Polysphondylium violaceum indicates a role for the polyketide synthase stlB in stalk morphogenesis.</title>
        <authorList>
            <person name="Narita B."/>
            <person name="Kawabe Y."/>
            <person name="Kin K."/>
            <person name="Saito T."/>
            <person name="Gibbs R."/>
            <person name="Kuspa A."/>
            <person name="Muzny D."/>
            <person name="Queller D."/>
            <person name="Richards S."/>
            <person name="Strassman J."/>
            <person name="Sucgang R."/>
            <person name="Worley K."/>
            <person name="Schaap P."/>
        </authorList>
    </citation>
    <scope>NUCLEOTIDE SEQUENCE</scope>
    <source>
        <strain evidence="4">QSvi11</strain>
    </source>
</reference>
<protein>
    <recommendedName>
        <fullName evidence="3">Carbohydrate kinase PfkB domain-containing protein</fullName>
    </recommendedName>
</protein>
<dbReference type="PROSITE" id="PS00584">
    <property type="entry name" value="PFKB_KINASES_2"/>
    <property type="match status" value="1"/>
</dbReference>
<comment type="caution">
    <text evidence="4">The sequence shown here is derived from an EMBL/GenBank/DDBJ whole genome shotgun (WGS) entry which is preliminary data.</text>
</comment>
<name>A0A8J4UTE7_9MYCE</name>